<sequence length="256" mass="26930">MSKPLMIIKTGGRAAENSGALRHLAEEIKELSRSYDFLLVHGGGAAVSAIQKTYGIEPVFKDGIRMTSEKEMDLVDMGLAGLMNKKIVRLFSSCGLLSVGISGADGSMLTGEPIGEGSRTGRITGSDRKIIDLLLQGGFTPIVSPVSSDSRGGALNINADEAALALGIACKADTIVFLSDIPGILNSGELIDRINEPEADRLIEQGIISGGMIPKVRSSLKALHEGAGTVVIGEYINQGDLNNLLKGNKGTKIWLK</sequence>
<evidence type="ECO:0000256" key="1">
    <source>
        <dbReference type="ARBA" id="ARBA00004828"/>
    </source>
</evidence>
<evidence type="ECO:0000256" key="9">
    <source>
        <dbReference type="ARBA" id="ARBA00022840"/>
    </source>
</evidence>
<comment type="pathway">
    <text evidence="1">Amino-acid biosynthesis; L-arginine biosynthesis; N(2)-acetyl-L-ornithine from L-glutamate: step 2/4.</text>
</comment>
<feature type="domain" description="Aspartate/glutamate/uridylate kinase" evidence="13">
    <location>
        <begin position="5"/>
        <end position="232"/>
    </location>
</feature>
<keyword evidence="9" id="KW-0067">ATP-binding</keyword>
<evidence type="ECO:0000256" key="11">
    <source>
        <dbReference type="ARBA" id="ARBA00030639"/>
    </source>
</evidence>
<evidence type="ECO:0000256" key="12">
    <source>
        <dbReference type="ARBA" id="ARBA00048141"/>
    </source>
</evidence>
<dbReference type="EC" id="2.7.2.8" evidence="2"/>
<accession>A0A841RJN1</accession>
<dbReference type="AlphaFoldDB" id="A0A841RJN1"/>
<dbReference type="GO" id="GO:0005524">
    <property type="term" value="F:ATP binding"/>
    <property type="evidence" value="ECO:0007669"/>
    <property type="project" value="UniProtKB-KW"/>
</dbReference>
<keyword evidence="6 14" id="KW-0808">Transferase</keyword>
<proteinExistence type="predicted"/>
<dbReference type="PANTHER" id="PTHR23342:SF0">
    <property type="entry name" value="N-ACETYLGLUTAMATE SYNTHASE, MITOCHONDRIAL"/>
    <property type="match status" value="1"/>
</dbReference>
<evidence type="ECO:0000256" key="2">
    <source>
        <dbReference type="ARBA" id="ARBA00013065"/>
    </source>
</evidence>
<comment type="catalytic activity">
    <reaction evidence="12">
        <text>N-acetyl-L-glutamate + ATP = N-acetyl-L-glutamyl 5-phosphate + ADP</text>
        <dbReference type="Rhea" id="RHEA:14629"/>
        <dbReference type="ChEBI" id="CHEBI:30616"/>
        <dbReference type="ChEBI" id="CHEBI:44337"/>
        <dbReference type="ChEBI" id="CHEBI:57936"/>
        <dbReference type="ChEBI" id="CHEBI:456216"/>
        <dbReference type="EC" id="2.7.2.8"/>
    </reaction>
</comment>
<dbReference type="GO" id="GO:0003991">
    <property type="term" value="F:acetylglutamate kinase activity"/>
    <property type="evidence" value="ECO:0007669"/>
    <property type="project" value="UniProtKB-EC"/>
</dbReference>
<dbReference type="PANTHER" id="PTHR23342">
    <property type="entry name" value="N-ACETYLGLUTAMATE SYNTHASE"/>
    <property type="match status" value="1"/>
</dbReference>
<dbReference type="Pfam" id="PF00696">
    <property type="entry name" value="AA_kinase"/>
    <property type="match status" value="1"/>
</dbReference>
<dbReference type="NCBIfam" id="TIGR00761">
    <property type="entry name" value="argB"/>
    <property type="match status" value="1"/>
</dbReference>
<comment type="caution">
    <text evidence="14">The sequence shown here is derived from an EMBL/GenBank/DDBJ whole genome shotgun (WGS) entry which is preliminary data.</text>
</comment>
<evidence type="ECO:0000259" key="13">
    <source>
        <dbReference type="Pfam" id="PF00696"/>
    </source>
</evidence>
<dbReference type="PIRSF" id="PIRSF000728">
    <property type="entry name" value="NAGK"/>
    <property type="match status" value="1"/>
</dbReference>
<evidence type="ECO:0000313" key="14">
    <source>
        <dbReference type="EMBL" id="MBB6482502.1"/>
    </source>
</evidence>
<reference evidence="14 15" key="1">
    <citation type="submission" date="2020-08" db="EMBL/GenBank/DDBJ databases">
        <title>Genomic Encyclopedia of Type Strains, Phase IV (KMG-IV): sequencing the most valuable type-strain genomes for metagenomic binning, comparative biology and taxonomic classification.</title>
        <authorList>
            <person name="Goeker M."/>
        </authorList>
    </citation>
    <scope>NUCLEOTIDE SEQUENCE [LARGE SCALE GENOMIC DNA]</scope>
    <source>
        <strain evidence="14 15">DSM 2461</strain>
    </source>
</reference>
<organism evidence="14 15">
    <name type="scientific">Spirochaeta isovalerica</name>
    <dbReference type="NCBI Taxonomy" id="150"/>
    <lineage>
        <taxon>Bacteria</taxon>
        <taxon>Pseudomonadati</taxon>
        <taxon>Spirochaetota</taxon>
        <taxon>Spirochaetia</taxon>
        <taxon>Spirochaetales</taxon>
        <taxon>Spirochaetaceae</taxon>
        <taxon>Spirochaeta</taxon>
    </lineage>
</organism>
<keyword evidence="8 14" id="KW-0418">Kinase</keyword>
<dbReference type="Proteomes" id="UP000587760">
    <property type="component" value="Unassembled WGS sequence"/>
</dbReference>
<dbReference type="CDD" id="cd04238">
    <property type="entry name" value="AAK_NAGK-like"/>
    <property type="match status" value="1"/>
</dbReference>
<gene>
    <name evidence="14" type="ORF">HNR50_004202</name>
</gene>
<dbReference type="GO" id="GO:0006526">
    <property type="term" value="P:L-arginine biosynthetic process"/>
    <property type="evidence" value="ECO:0007669"/>
    <property type="project" value="UniProtKB-KW"/>
</dbReference>
<evidence type="ECO:0000256" key="4">
    <source>
        <dbReference type="ARBA" id="ARBA00022571"/>
    </source>
</evidence>
<keyword evidence="15" id="KW-1185">Reference proteome</keyword>
<evidence type="ECO:0000313" key="15">
    <source>
        <dbReference type="Proteomes" id="UP000587760"/>
    </source>
</evidence>
<evidence type="ECO:0000256" key="10">
    <source>
        <dbReference type="ARBA" id="ARBA00030178"/>
    </source>
</evidence>
<dbReference type="SUPFAM" id="SSF53633">
    <property type="entry name" value="Carbamate kinase-like"/>
    <property type="match status" value="1"/>
</dbReference>
<protein>
    <recommendedName>
        <fullName evidence="3">Acetylglutamate kinase</fullName>
        <ecNumber evidence="2">2.7.2.8</ecNumber>
    </recommendedName>
    <alternativeName>
        <fullName evidence="10">N-acetyl-L-glutamate 5-phosphotransferase</fullName>
    </alternativeName>
    <alternativeName>
        <fullName evidence="11">NAG kinase</fullName>
    </alternativeName>
</protein>
<dbReference type="EMBL" id="JACHGJ010000013">
    <property type="protein sequence ID" value="MBB6482502.1"/>
    <property type="molecule type" value="Genomic_DNA"/>
</dbReference>
<keyword evidence="7" id="KW-0547">Nucleotide-binding</keyword>
<dbReference type="RefSeq" id="WP_184748741.1">
    <property type="nucleotide sequence ID" value="NZ_JACHGJ010000013.1"/>
</dbReference>
<dbReference type="GO" id="GO:0005737">
    <property type="term" value="C:cytoplasm"/>
    <property type="evidence" value="ECO:0007669"/>
    <property type="project" value="InterPro"/>
</dbReference>
<evidence type="ECO:0000256" key="5">
    <source>
        <dbReference type="ARBA" id="ARBA00022605"/>
    </source>
</evidence>
<evidence type="ECO:0000256" key="8">
    <source>
        <dbReference type="ARBA" id="ARBA00022777"/>
    </source>
</evidence>
<dbReference type="Gene3D" id="3.40.1160.10">
    <property type="entry name" value="Acetylglutamate kinase-like"/>
    <property type="match status" value="1"/>
</dbReference>
<evidence type="ECO:0000256" key="6">
    <source>
        <dbReference type="ARBA" id="ARBA00022679"/>
    </source>
</evidence>
<keyword evidence="5" id="KW-0028">Amino-acid biosynthesis</keyword>
<evidence type="ECO:0000256" key="7">
    <source>
        <dbReference type="ARBA" id="ARBA00022741"/>
    </source>
</evidence>
<name>A0A841RJN1_9SPIO</name>
<dbReference type="InterPro" id="IPR004662">
    <property type="entry name" value="AcgluKinase_fam"/>
</dbReference>
<keyword evidence="4" id="KW-0055">Arginine biosynthesis</keyword>
<dbReference type="InterPro" id="IPR036393">
    <property type="entry name" value="AceGlu_kinase-like_sf"/>
</dbReference>
<evidence type="ECO:0000256" key="3">
    <source>
        <dbReference type="ARBA" id="ARBA00021197"/>
    </source>
</evidence>
<dbReference type="InterPro" id="IPR001048">
    <property type="entry name" value="Asp/Glu/Uridylate_kinase"/>
</dbReference>